<evidence type="ECO:0000313" key="2">
    <source>
        <dbReference type="EMBL" id="NNM46842.1"/>
    </source>
</evidence>
<feature type="transmembrane region" description="Helical" evidence="1">
    <location>
        <begin position="103"/>
        <end position="128"/>
    </location>
</feature>
<organism evidence="2 3">
    <name type="scientific">Knoellia koreensis</name>
    <dbReference type="NCBI Taxonomy" id="2730921"/>
    <lineage>
        <taxon>Bacteria</taxon>
        <taxon>Bacillati</taxon>
        <taxon>Actinomycetota</taxon>
        <taxon>Actinomycetes</taxon>
        <taxon>Micrococcales</taxon>
        <taxon>Intrasporangiaceae</taxon>
        <taxon>Knoellia</taxon>
    </lineage>
</organism>
<proteinExistence type="predicted"/>
<gene>
    <name evidence="2" type="ORF">HJG52_12600</name>
</gene>
<evidence type="ECO:0000256" key="1">
    <source>
        <dbReference type="SAM" id="Phobius"/>
    </source>
</evidence>
<reference evidence="2 3" key="1">
    <citation type="submission" date="2020-04" db="EMBL/GenBank/DDBJ databases">
        <title>Knoellia sp. isolate from air conditioner.</title>
        <authorList>
            <person name="Chea S."/>
            <person name="Kim D.-U."/>
        </authorList>
    </citation>
    <scope>NUCLEOTIDE SEQUENCE [LARGE SCALE GENOMIC DNA]</scope>
    <source>
        <strain evidence="2 3">DB2414S</strain>
    </source>
</reference>
<name>A0A849HI13_9MICO</name>
<sequence length="245" mass="27217">MGQQRFDLLVRGREHTVTATELGVQREIVWTVDGAEVARTKTTDDNAVLEANGYGRVKLKASMTGVHRATLSVGQGAVDMEPEPGSRAARREERIRQHPRRHAVVEGVLATVKVLAPLFGVGFVVNLLPDWDLPDIPWPDIPWPSIDLPDIPWPSIDLPSIPWPDWSLPGWLDPVLDAARFVLPVLVAIGVAMGEVKRRQAQDARRVEVRGQSRPQLETRMAADLRALLDQRQQPEAEDARTSGH</sequence>
<comment type="caution">
    <text evidence="2">The sequence shown here is derived from an EMBL/GenBank/DDBJ whole genome shotgun (WGS) entry which is preliminary data.</text>
</comment>
<evidence type="ECO:0000313" key="3">
    <source>
        <dbReference type="Proteomes" id="UP000588586"/>
    </source>
</evidence>
<keyword evidence="3" id="KW-1185">Reference proteome</keyword>
<dbReference type="RefSeq" id="WP_171243892.1">
    <property type="nucleotide sequence ID" value="NZ_JABEPQ010000002.1"/>
</dbReference>
<accession>A0A849HI13</accession>
<dbReference type="EMBL" id="JABEPQ010000002">
    <property type="protein sequence ID" value="NNM46842.1"/>
    <property type="molecule type" value="Genomic_DNA"/>
</dbReference>
<keyword evidence="1" id="KW-1133">Transmembrane helix</keyword>
<keyword evidence="1" id="KW-0812">Transmembrane</keyword>
<protein>
    <submittedName>
        <fullName evidence="2">Uncharacterized protein</fullName>
    </submittedName>
</protein>
<feature type="transmembrane region" description="Helical" evidence="1">
    <location>
        <begin position="178"/>
        <end position="196"/>
    </location>
</feature>
<dbReference type="AlphaFoldDB" id="A0A849HI13"/>
<dbReference type="Proteomes" id="UP000588586">
    <property type="component" value="Unassembled WGS sequence"/>
</dbReference>
<keyword evidence="1" id="KW-0472">Membrane</keyword>